<dbReference type="InterPro" id="IPR000734">
    <property type="entry name" value="TAG_lipase"/>
</dbReference>
<dbReference type="PANTHER" id="PTHR11610:SF190">
    <property type="entry name" value="VITELLOGENIN-3-LIKE PROTEIN"/>
    <property type="match status" value="1"/>
</dbReference>
<dbReference type="InterPro" id="IPR013818">
    <property type="entry name" value="Lipase"/>
</dbReference>
<dbReference type="Pfam" id="PF00151">
    <property type="entry name" value="Lipase"/>
    <property type="match status" value="1"/>
</dbReference>
<reference evidence="7" key="2">
    <citation type="submission" date="2022-10" db="EMBL/GenBank/DDBJ databases">
        <authorList>
            <consortium name="ENA_rothamsted_submissions"/>
            <consortium name="culmorum"/>
            <person name="King R."/>
        </authorList>
    </citation>
    <scope>NUCLEOTIDE SEQUENCE</scope>
</reference>
<dbReference type="GO" id="GO:0016298">
    <property type="term" value="F:lipase activity"/>
    <property type="evidence" value="ECO:0007669"/>
    <property type="project" value="InterPro"/>
</dbReference>
<dbReference type="GO" id="GO:0016042">
    <property type="term" value="P:lipid catabolic process"/>
    <property type="evidence" value="ECO:0007669"/>
    <property type="project" value="TreeGrafter"/>
</dbReference>
<evidence type="ECO:0000256" key="1">
    <source>
        <dbReference type="ARBA" id="ARBA00004613"/>
    </source>
</evidence>
<evidence type="ECO:0000256" key="4">
    <source>
        <dbReference type="RuleBase" id="RU004262"/>
    </source>
</evidence>
<comment type="similarity">
    <text evidence="2 4">Belongs to the AB hydrolase superfamily. Lipase family.</text>
</comment>
<dbReference type="OrthoDB" id="199913at2759"/>
<dbReference type="AlphaFoldDB" id="A0A9N9WEQ3"/>
<evidence type="ECO:0000256" key="5">
    <source>
        <dbReference type="SAM" id="MobiDB-lite"/>
    </source>
</evidence>
<dbReference type="Proteomes" id="UP001153714">
    <property type="component" value="Chromosome 20"/>
</dbReference>
<keyword evidence="8" id="KW-1185">Reference proteome</keyword>
<evidence type="ECO:0000313" key="7">
    <source>
        <dbReference type="EMBL" id="CAG9789878.1"/>
    </source>
</evidence>
<feature type="domain" description="Lipase" evidence="6">
    <location>
        <begin position="33"/>
        <end position="73"/>
    </location>
</feature>
<sequence length="477" mass="54682">MFASHMNFHDPTVIYFSAFLEQPDDGSGLQVRECRVSRITGLDPAFPLFDKLPLIQRLDPTDADFVDVIHTDAGIFGNFPKLLASYQTNTSDKELQGINQQLTESKILPPGFNRPTGHVDFYPNGGISPQPGCELEIVLHDPRLFNKCDGNAQLHGYFIFTLEMKKDTKFEQNILQFFTLINVLKKKVSENTENIKSTTDFETYNINKHNKNHKQVNNKKEHFLDTTNFRDEEVKTVLYNINHKRDKRISFIGDNDIKDTNNTLRKSTKHIANTDAHKETNDKTNKGKNINKNKEVKIKVFDTNNKKDKYLSFIGDNKIDASIYLINTTKTNTDKDANRKDETQTDDTSKKVVQQNTDTDVKETQTPRRHKRFISFFRNVNDDNFLFKILEFLMRNRRNILPVVTVMREINTLVKNGNGELSHFTKERNNYIGANPPLIPITYDLQIGDESKLTAFVKRLLGLASKGGKLTVNGSGK</sequence>
<feature type="region of interest" description="Disordered" evidence="5">
    <location>
        <begin position="333"/>
        <end position="365"/>
    </location>
</feature>
<dbReference type="InterPro" id="IPR029058">
    <property type="entry name" value="AB_hydrolase_fold"/>
</dbReference>
<dbReference type="Gene3D" id="3.40.50.1820">
    <property type="entry name" value="alpha/beta hydrolase"/>
    <property type="match status" value="1"/>
</dbReference>
<evidence type="ECO:0000313" key="8">
    <source>
        <dbReference type="Proteomes" id="UP001153714"/>
    </source>
</evidence>
<evidence type="ECO:0000259" key="6">
    <source>
        <dbReference type="Pfam" id="PF00151"/>
    </source>
</evidence>
<gene>
    <name evidence="7" type="ORF">DIATSA_LOCUS7582</name>
</gene>
<dbReference type="GO" id="GO:0005615">
    <property type="term" value="C:extracellular space"/>
    <property type="evidence" value="ECO:0007669"/>
    <property type="project" value="TreeGrafter"/>
</dbReference>
<feature type="region of interest" description="Disordered" evidence="5">
    <location>
        <begin position="266"/>
        <end position="291"/>
    </location>
</feature>
<feature type="compositionally biased region" description="Basic and acidic residues" evidence="5">
    <location>
        <begin position="333"/>
        <end position="350"/>
    </location>
</feature>
<dbReference type="SUPFAM" id="SSF53474">
    <property type="entry name" value="alpha/beta-Hydrolases"/>
    <property type="match status" value="1"/>
</dbReference>
<reference evidence="7" key="1">
    <citation type="submission" date="2021-12" db="EMBL/GenBank/DDBJ databases">
        <authorList>
            <person name="King R."/>
        </authorList>
    </citation>
    <scope>NUCLEOTIDE SEQUENCE</scope>
</reference>
<evidence type="ECO:0000256" key="2">
    <source>
        <dbReference type="ARBA" id="ARBA00010701"/>
    </source>
</evidence>
<dbReference type="EMBL" id="OU893351">
    <property type="protein sequence ID" value="CAG9789878.1"/>
    <property type="molecule type" value="Genomic_DNA"/>
</dbReference>
<keyword evidence="3" id="KW-0964">Secreted</keyword>
<organism evidence="7 8">
    <name type="scientific">Diatraea saccharalis</name>
    <name type="common">sugarcane borer</name>
    <dbReference type="NCBI Taxonomy" id="40085"/>
    <lineage>
        <taxon>Eukaryota</taxon>
        <taxon>Metazoa</taxon>
        <taxon>Ecdysozoa</taxon>
        <taxon>Arthropoda</taxon>
        <taxon>Hexapoda</taxon>
        <taxon>Insecta</taxon>
        <taxon>Pterygota</taxon>
        <taxon>Neoptera</taxon>
        <taxon>Endopterygota</taxon>
        <taxon>Lepidoptera</taxon>
        <taxon>Glossata</taxon>
        <taxon>Ditrysia</taxon>
        <taxon>Pyraloidea</taxon>
        <taxon>Crambidae</taxon>
        <taxon>Crambinae</taxon>
        <taxon>Diatraea</taxon>
    </lineage>
</organism>
<dbReference type="PANTHER" id="PTHR11610">
    <property type="entry name" value="LIPASE"/>
    <property type="match status" value="1"/>
</dbReference>
<feature type="compositionally biased region" description="Basic and acidic residues" evidence="5">
    <location>
        <begin position="275"/>
        <end position="285"/>
    </location>
</feature>
<proteinExistence type="inferred from homology"/>
<comment type="subcellular location">
    <subcellularLocation>
        <location evidence="1">Secreted</location>
    </subcellularLocation>
</comment>
<protein>
    <recommendedName>
        <fullName evidence="6">Lipase domain-containing protein</fullName>
    </recommendedName>
</protein>
<accession>A0A9N9WEQ3</accession>
<evidence type="ECO:0000256" key="3">
    <source>
        <dbReference type="ARBA" id="ARBA00022525"/>
    </source>
</evidence>
<name>A0A9N9WEQ3_9NEOP</name>